<dbReference type="Proteomes" id="UP000886523">
    <property type="component" value="Unassembled WGS sequence"/>
</dbReference>
<protein>
    <submittedName>
        <fullName evidence="1">Uncharacterized protein</fullName>
    </submittedName>
</protein>
<sequence>TITFIAHSPLLGKYHLSSLKTVISGAAPLTAVIAQWAELRLQASGAKIVHMGQMYGLSETSESTLSAPWFLWALTVHMPLCFSNLRSWRCYCHPARR</sequence>
<gene>
    <name evidence="1" type="ORF">BS47DRAFT_1348819</name>
</gene>
<evidence type="ECO:0000313" key="2">
    <source>
        <dbReference type="Proteomes" id="UP000886523"/>
    </source>
</evidence>
<accession>A0A9P6AQ04</accession>
<dbReference type="AlphaFoldDB" id="A0A9P6AQ04"/>
<organism evidence="1 2">
    <name type="scientific">Hydnum rufescens UP504</name>
    <dbReference type="NCBI Taxonomy" id="1448309"/>
    <lineage>
        <taxon>Eukaryota</taxon>
        <taxon>Fungi</taxon>
        <taxon>Dikarya</taxon>
        <taxon>Basidiomycota</taxon>
        <taxon>Agaricomycotina</taxon>
        <taxon>Agaricomycetes</taxon>
        <taxon>Cantharellales</taxon>
        <taxon>Hydnaceae</taxon>
        <taxon>Hydnum</taxon>
    </lineage>
</organism>
<dbReference type="EMBL" id="MU129029">
    <property type="protein sequence ID" value="KAF9509771.1"/>
    <property type="molecule type" value="Genomic_DNA"/>
</dbReference>
<proteinExistence type="predicted"/>
<feature type="non-terminal residue" evidence="1">
    <location>
        <position position="1"/>
    </location>
</feature>
<reference evidence="1" key="1">
    <citation type="journal article" date="2020" name="Nat. Commun.">
        <title>Large-scale genome sequencing of mycorrhizal fungi provides insights into the early evolution of symbiotic traits.</title>
        <authorList>
            <person name="Miyauchi S."/>
            <person name="Kiss E."/>
            <person name="Kuo A."/>
            <person name="Drula E."/>
            <person name="Kohler A."/>
            <person name="Sanchez-Garcia M."/>
            <person name="Morin E."/>
            <person name="Andreopoulos B."/>
            <person name="Barry K.W."/>
            <person name="Bonito G."/>
            <person name="Buee M."/>
            <person name="Carver A."/>
            <person name="Chen C."/>
            <person name="Cichocki N."/>
            <person name="Clum A."/>
            <person name="Culley D."/>
            <person name="Crous P.W."/>
            <person name="Fauchery L."/>
            <person name="Girlanda M."/>
            <person name="Hayes R.D."/>
            <person name="Keri Z."/>
            <person name="LaButti K."/>
            <person name="Lipzen A."/>
            <person name="Lombard V."/>
            <person name="Magnuson J."/>
            <person name="Maillard F."/>
            <person name="Murat C."/>
            <person name="Nolan M."/>
            <person name="Ohm R.A."/>
            <person name="Pangilinan J."/>
            <person name="Pereira M.F."/>
            <person name="Perotto S."/>
            <person name="Peter M."/>
            <person name="Pfister S."/>
            <person name="Riley R."/>
            <person name="Sitrit Y."/>
            <person name="Stielow J.B."/>
            <person name="Szollosi G."/>
            <person name="Zifcakova L."/>
            <person name="Stursova M."/>
            <person name="Spatafora J.W."/>
            <person name="Tedersoo L."/>
            <person name="Vaario L.M."/>
            <person name="Yamada A."/>
            <person name="Yan M."/>
            <person name="Wang P."/>
            <person name="Xu J."/>
            <person name="Bruns T."/>
            <person name="Baldrian P."/>
            <person name="Vilgalys R."/>
            <person name="Dunand C."/>
            <person name="Henrissat B."/>
            <person name="Grigoriev I.V."/>
            <person name="Hibbett D."/>
            <person name="Nagy L.G."/>
            <person name="Martin F.M."/>
        </authorList>
    </citation>
    <scope>NUCLEOTIDE SEQUENCE</scope>
    <source>
        <strain evidence="1">UP504</strain>
    </source>
</reference>
<dbReference type="Gene3D" id="3.40.50.980">
    <property type="match status" value="1"/>
</dbReference>
<keyword evidence="2" id="KW-1185">Reference proteome</keyword>
<comment type="caution">
    <text evidence="1">The sequence shown here is derived from an EMBL/GenBank/DDBJ whole genome shotgun (WGS) entry which is preliminary data.</text>
</comment>
<name>A0A9P6AQ04_9AGAM</name>
<evidence type="ECO:0000313" key="1">
    <source>
        <dbReference type="EMBL" id="KAF9509771.1"/>
    </source>
</evidence>
<dbReference type="SUPFAM" id="SSF56801">
    <property type="entry name" value="Acetyl-CoA synthetase-like"/>
    <property type="match status" value="1"/>
</dbReference>